<dbReference type="EMBL" id="JACHHQ010000002">
    <property type="protein sequence ID" value="MBB5199373.1"/>
    <property type="molecule type" value="Genomic_DNA"/>
</dbReference>
<feature type="transmembrane region" description="Helical" evidence="1">
    <location>
        <begin position="58"/>
        <end position="78"/>
    </location>
</feature>
<keyword evidence="1" id="KW-1133">Transmembrane helix</keyword>
<name>A0A840RNN4_9BURK</name>
<protein>
    <submittedName>
        <fullName evidence="2">Uncharacterized protein</fullName>
    </submittedName>
</protein>
<keyword evidence="3" id="KW-1185">Reference proteome</keyword>
<keyword evidence="1" id="KW-0472">Membrane</keyword>
<dbReference type="RefSeq" id="WP_168055060.1">
    <property type="nucleotide sequence ID" value="NZ_JAAOZT010000006.1"/>
</dbReference>
<sequence>MHNPPLGVPPYHPKMSIAMSALVLPSKILFAMVSVLSLNGALISIFVSFGGIGRLDTVIGFALGMTGLLASVAGWLCYIKSRQTVHIFVTGEGQFKIGEILPYTNVANRVPQPVVVQLSRGSTLWTDLLLLRFQHIDGRIKSVVILPDCASKQVFGALSVACRWSASRGHANGQKESKI</sequence>
<evidence type="ECO:0000313" key="3">
    <source>
        <dbReference type="Proteomes" id="UP000571084"/>
    </source>
</evidence>
<dbReference type="AlphaFoldDB" id="A0A840RNN4"/>
<evidence type="ECO:0000256" key="1">
    <source>
        <dbReference type="SAM" id="Phobius"/>
    </source>
</evidence>
<feature type="transmembrane region" description="Helical" evidence="1">
    <location>
        <begin position="28"/>
        <end position="52"/>
    </location>
</feature>
<reference evidence="2 3" key="1">
    <citation type="submission" date="2020-08" db="EMBL/GenBank/DDBJ databases">
        <title>Genomic Encyclopedia of Type Strains, Phase IV (KMG-IV): sequencing the most valuable type-strain genomes for metagenomic binning, comparative biology and taxonomic classification.</title>
        <authorList>
            <person name="Goeker M."/>
        </authorList>
    </citation>
    <scope>NUCLEOTIDE SEQUENCE [LARGE SCALE GENOMIC DNA]</scope>
    <source>
        <strain evidence="2 3">DSM 23240</strain>
    </source>
</reference>
<accession>A0A840RNN4</accession>
<keyword evidence="1" id="KW-0812">Transmembrane</keyword>
<organism evidence="2 3">
    <name type="scientific">Glaciimonas immobilis</name>
    <dbReference type="NCBI Taxonomy" id="728004"/>
    <lineage>
        <taxon>Bacteria</taxon>
        <taxon>Pseudomonadati</taxon>
        <taxon>Pseudomonadota</taxon>
        <taxon>Betaproteobacteria</taxon>
        <taxon>Burkholderiales</taxon>
        <taxon>Oxalobacteraceae</taxon>
        <taxon>Glaciimonas</taxon>
    </lineage>
</organism>
<gene>
    <name evidence="2" type="ORF">HNR39_001200</name>
</gene>
<evidence type="ECO:0000313" key="2">
    <source>
        <dbReference type="EMBL" id="MBB5199373.1"/>
    </source>
</evidence>
<proteinExistence type="predicted"/>
<comment type="caution">
    <text evidence="2">The sequence shown here is derived from an EMBL/GenBank/DDBJ whole genome shotgun (WGS) entry which is preliminary data.</text>
</comment>
<dbReference type="Proteomes" id="UP000571084">
    <property type="component" value="Unassembled WGS sequence"/>
</dbReference>